<dbReference type="SUPFAM" id="SSF53335">
    <property type="entry name" value="S-adenosyl-L-methionine-dependent methyltransferases"/>
    <property type="match status" value="1"/>
</dbReference>
<dbReference type="InterPro" id="IPR052190">
    <property type="entry name" value="Euk-Arch_PrmC-MTase"/>
</dbReference>
<feature type="domain" description="Methyltransferase small" evidence="5">
    <location>
        <begin position="150"/>
        <end position="246"/>
    </location>
</feature>
<dbReference type="Pfam" id="PF05175">
    <property type="entry name" value="MTS"/>
    <property type="match status" value="1"/>
</dbReference>
<sequence length="504" mass="54590">MTTSLPFDPADLAPYTLPAMKKRLPASALAALQRDMPIPASVALEGNTDPASLLIRFFLLGEALTDEELTIALPSLTDRSALLTTTRVRQGEQSSDVQVQDDANNVRYACPFHITAYEVGPRKTAYFAHDSGALAGKRLEANHVMGIGGATRTLASLADYPVGGRVLDLGTGCGFHAILAALAGADVVGTDISPRALDFARFNAILNGVRVDWREGSLFEPVLGEQFDVVVSNPPFVITPASVRDVLGEMEYRDGSLAGDSLVENVVRGISQHMAPGGRGYLLANWEIPAGQPWHVRPESWAMACDSLIVQRDLADPEQYVETWIRDGGLRVDSPDFSAAYRAWLSDFRDRGIEAIGFGYVLLGAQEAPESETAHVHVELRGGAPANPRQYMERVWNQRALAARDDFPSDAYFTAIDVAEHRFYSPGAEDPWLIKFTQTDSFGEEVLAGTELAGFVSVCDGELSAGQITAALGQLLGQEAQQIEEKIAADVTRMVRLGMLVKDK</sequence>
<dbReference type="PANTHER" id="PTHR45875:SF1">
    <property type="entry name" value="METHYLTRANSFERASE N6AMT1"/>
    <property type="match status" value="1"/>
</dbReference>
<evidence type="ECO:0000259" key="5">
    <source>
        <dbReference type="Pfam" id="PF05175"/>
    </source>
</evidence>
<evidence type="ECO:0000256" key="1">
    <source>
        <dbReference type="ARBA" id="ARBA00006149"/>
    </source>
</evidence>
<evidence type="ECO:0000256" key="3">
    <source>
        <dbReference type="ARBA" id="ARBA00022679"/>
    </source>
</evidence>
<protein>
    <submittedName>
        <fullName evidence="7">Methyltransferase</fullName>
    </submittedName>
</protein>
<keyword evidence="8" id="KW-1185">Reference proteome</keyword>
<proteinExistence type="inferred from homology"/>
<dbReference type="InterPro" id="IPR002052">
    <property type="entry name" value="DNA_methylase_N6_adenine_CS"/>
</dbReference>
<comment type="similarity">
    <text evidence="1">Belongs to the eukaryotic/archaeal PrmC-related family.</text>
</comment>
<reference evidence="7 8" key="1">
    <citation type="submission" date="2023-03" db="EMBL/GenBank/DDBJ databases">
        <title>Complete genome of Arcanobacterium canis strain DSM 25104 isolated in 2010 from a canine otitis externa in Germany.</title>
        <authorList>
            <person name="Borowiak M."/>
            <person name="Kreitlow A."/>
            <person name="Malorny B."/>
            <person name="Laemmler C."/>
            <person name="Prenger-Berninghoff E."/>
            <person name="Ploetz M."/>
            <person name="Abdulmawjood A."/>
        </authorList>
    </citation>
    <scope>NUCLEOTIDE SEQUENCE [LARGE SCALE GENOMIC DNA]</scope>
    <source>
        <strain evidence="7 8">DSM 25104</strain>
    </source>
</reference>
<organism evidence="7 8">
    <name type="scientific">Arcanobacterium canis</name>
    <dbReference type="NCBI Taxonomy" id="999183"/>
    <lineage>
        <taxon>Bacteria</taxon>
        <taxon>Bacillati</taxon>
        <taxon>Actinomycetota</taxon>
        <taxon>Actinomycetes</taxon>
        <taxon>Actinomycetales</taxon>
        <taxon>Actinomycetaceae</taxon>
        <taxon>Arcanobacterium</taxon>
    </lineage>
</organism>
<keyword evidence="3" id="KW-0808">Transferase</keyword>
<dbReference type="RefSeq" id="WP_278012946.1">
    <property type="nucleotide sequence ID" value="NZ_CP121208.1"/>
</dbReference>
<feature type="domain" description="DUF7059" evidence="6">
    <location>
        <begin position="13"/>
        <end position="77"/>
    </location>
</feature>
<dbReference type="Proteomes" id="UP001215216">
    <property type="component" value="Chromosome"/>
</dbReference>
<dbReference type="InterPro" id="IPR055487">
    <property type="entry name" value="DUF7059"/>
</dbReference>
<evidence type="ECO:0000313" key="8">
    <source>
        <dbReference type="Proteomes" id="UP001215216"/>
    </source>
</evidence>
<accession>A0ABY8G1Q2</accession>
<evidence type="ECO:0000256" key="4">
    <source>
        <dbReference type="ARBA" id="ARBA00022691"/>
    </source>
</evidence>
<keyword evidence="2 7" id="KW-0489">Methyltransferase</keyword>
<evidence type="ECO:0000313" key="7">
    <source>
        <dbReference type="EMBL" id="WFM83551.1"/>
    </source>
</evidence>
<evidence type="ECO:0000259" key="6">
    <source>
        <dbReference type="Pfam" id="PF23186"/>
    </source>
</evidence>
<dbReference type="CDD" id="cd02440">
    <property type="entry name" value="AdoMet_MTases"/>
    <property type="match status" value="1"/>
</dbReference>
<dbReference type="GO" id="GO:0008168">
    <property type="term" value="F:methyltransferase activity"/>
    <property type="evidence" value="ECO:0007669"/>
    <property type="project" value="UniProtKB-KW"/>
</dbReference>
<dbReference type="PANTHER" id="PTHR45875">
    <property type="entry name" value="METHYLTRANSFERASE N6AMT1"/>
    <property type="match status" value="1"/>
</dbReference>
<dbReference type="GO" id="GO:0032259">
    <property type="term" value="P:methylation"/>
    <property type="evidence" value="ECO:0007669"/>
    <property type="project" value="UniProtKB-KW"/>
</dbReference>
<dbReference type="Gene3D" id="3.40.50.150">
    <property type="entry name" value="Vaccinia Virus protein VP39"/>
    <property type="match status" value="1"/>
</dbReference>
<evidence type="ECO:0000256" key="2">
    <source>
        <dbReference type="ARBA" id="ARBA00022603"/>
    </source>
</evidence>
<dbReference type="InterPro" id="IPR007848">
    <property type="entry name" value="Small_mtfrase_dom"/>
</dbReference>
<keyword evidence="4" id="KW-0949">S-adenosyl-L-methionine</keyword>
<dbReference type="Pfam" id="PF23186">
    <property type="entry name" value="DUF7059"/>
    <property type="match status" value="1"/>
</dbReference>
<gene>
    <name evidence="7" type="ORF">P7079_00785</name>
</gene>
<name>A0ABY8G1Q2_9ACTO</name>
<dbReference type="PROSITE" id="PS00092">
    <property type="entry name" value="N6_MTASE"/>
    <property type="match status" value="1"/>
</dbReference>
<dbReference type="EMBL" id="CP121208">
    <property type="protein sequence ID" value="WFM83551.1"/>
    <property type="molecule type" value="Genomic_DNA"/>
</dbReference>
<dbReference type="InterPro" id="IPR029063">
    <property type="entry name" value="SAM-dependent_MTases_sf"/>
</dbReference>